<feature type="compositionally biased region" description="Pro residues" evidence="1">
    <location>
        <begin position="61"/>
        <end position="71"/>
    </location>
</feature>
<keyword evidence="3" id="KW-1185">Reference proteome</keyword>
<sequence>MKSRPTPLAATLERLKTELVDAVLAAARALAKSSLDKVASASFRLVSSADSPASGGRRRPPPPARRAPAPRPVKAKGKEASPQLALPLTADKPPPASPKEEQLRRRSAAAAGALFGGKSSAASSGPLFGGKSAAASSGSPATAGKSGASEPPSSGLAFAITDPSTVLAKVTVIPPKMPRRRANGSSRPKAPPPEPAPVEPTVPTAPVLREGEQVAKAVVGGGVVLRRTRT</sequence>
<dbReference type="EMBL" id="CP089984">
    <property type="protein sequence ID" value="WXB18093.1"/>
    <property type="molecule type" value="Genomic_DNA"/>
</dbReference>
<proteinExistence type="predicted"/>
<evidence type="ECO:0000256" key="1">
    <source>
        <dbReference type="SAM" id="MobiDB-lite"/>
    </source>
</evidence>
<gene>
    <name evidence="2" type="ORF">LZC94_12635</name>
</gene>
<name>A0ABZ2M4Q9_9BACT</name>
<feature type="compositionally biased region" description="Low complexity" evidence="1">
    <location>
        <begin position="108"/>
        <end position="149"/>
    </location>
</feature>
<feature type="compositionally biased region" description="Pro residues" evidence="1">
    <location>
        <begin position="189"/>
        <end position="200"/>
    </location>
</feature>
<dbReference type="Proteomes" id="UP001370348">
    <property type="component" value="Chromosome"/>
</dbReference>
<accession>A0ABZ2M4Q9</accession>
<protein>
    <submittedName>
        <fullName evidence="2">Uncharacterized protein</fullName>
    </submittedName>
</protein>
<feature type="region of interest" description="Disordered" evidence="1">
    <location>
        <begin position="34"/>
        <end position="209"/>
    </location>
</feature>
<evidence type="ECO:0000313" key="3">
    <source>
        <dbReference type="Proteomes" id="UP001370348"/>
    </source>
</evidence>
<organism evidence="2 3">
    <name type="scientific">Pendulispora albinea</name>
    <dbReference type="NCBI Taxonomy" id="2741071"/>
    <lineage>
        <taxon>Bacteria</taxon>
        <taxon>Pseudomonadati</taxon>
        <taxon>Myxococcota</taxon>
        <taxon>Myxococcia</taxon>
        <taxon>Myxococcales</taxon>
        <taxon>Sorangiineae</taxon>
        <taxon>Pendulisporaceae</taxon>
        <taxon>Pendulispora</taxon>
    </lineage>
</organism>
<dbReference type="RefSeq" id="WP_394827734.1">
    <property type="nucleotide sequence ID" value="NZ_CP089984.1"/>
</dbReference>
<reference evidence="2 3" key="1">
    <citation type="submission" date="2021-12" db="EMBL/GenBank/DDBJ databases">
        <title>Discovery of the Pendulisporaceae a myxobacterial family with distinct sporulation behavior and unique specialized metabolism.</title>
        <authorList>
            <person name="Garcia R."/>
            <person name="Popoff A."/>
            <person name="Bader C.D."/>
            <person name="Loehr J."/>
            <person name="Walesch S."/>
            <person name="Walt C."/>
            <person name="Boldt J."/>
            <person name="Bunk B."/>
            <person name="Haeckl F.J.F.P.J."/>
            <person name="Gunesch A.P."/>
            <person name="Birkelbach J."/>
            <person name="Nuebel U."/>
            <person name="Pietschmann T."/>
            <person name="Bach T."/>
            <person name="Mueller R."/>
        </authorList>
    </citation>
    <scope>NUCLEOTIDE SEQUENCE [LARGE SCALE GENOMIC DNA]</scope>
    <source>
        <strain evidence="2 3">MSr11954</strain>
    </source>
</reference>
<evidence type="ECO:0000313" key="2">
    <source>
        <dbReference type="EMBL" id="WXB18093.1"/>
    </source>
</evidence>